<dbReference type="RefSeq" id="WP_307004713.1">
    <property type="nucleotide sequence ID" value="NZ_JAUTBK010000002.1"/>
</dbReference>
<accession>A0ABU0V016</accession>
<proteinExistence type="predicted"/>
<keyword evidence="3" id="KW-1185">Reference proteome</keyword>
<dbReference type="Proteomes" id="UP001233360">
    <property type="component" value="Unassembled WGS sequence"/>
</dbReference>
<dbReference type="EMBL" id="JAUTBK010000002">
    <property type="protein sequence ID" value="MDQ1210149.1"/>
    <property type="molecule type" value="Genomic_DNA"/>
</dbReference>
<sequence length="307" mass="32767">MKSLLKFTAICGALIMMTGCGGGGGDSQSNGSNTNPNTENPSTPLTEQQIQNIIAISNETVPGIARENLLHGIVDTLIYGGDQVLDGEKKCSSGSYTKTGDVVIFDNCKGLFETATGLNQHQYLTVVSGKVTVTEGSYDYQDVVLLDADSGESQKVSGKFNISGNDNNAVVTTDKLNILATEKIANAFADVTYLLENYKLNYDKKSGLELALTTIGTLTVTNSTVGDYKIKFETTQPLFVQIDAAQDDAIVSYPYSGVLKITDLNNSAITTLTANNDKKTALVSIIANQKELANGIQNWADILGYSK</sequence>
<evidence type="ECO:0000313" key="2">
    <source>
        <dbReference type="EMBL" id="MDQ1210149.1"/>
    </source>
</evidence>
<dbReference type="PROSITE" id="PS51257">
    <property type="entry name" value="PROKAR_LIPOPROTEIN"/>
    <property type="match status" value="1"/>
</dbReference>
<comment type="caution">
    <text evidence="2">The sequence shown here is derived from an EMBL/GenBank/DDBJ whole genome shotgun (WGS) entry which is preliminary data.</text>
</comment>
<reference evidence="2 3" key="1">
    <citation type="submission" date="2023-07" db="EMBL/GenBank/DDBJ databases">
        <title>Functional and genomic diversity of the sorghum phyllosphere microbiome.</title>
        <authorList>
            <person name="Shade A."/>
        </authorList>
    </citation>
    <scope>NUCLEOTIDE SEQUENCE [LARGE SCALE GENOMIC DNA]</scope>
    <source>
        <strain evidence="2 3">SORGH_AS_0887</strain>
    </source>
</reference>
<evidence type="ECO:0000256" key="1">
    <source>
        <dbReference type="SAM" id="MobiDB-lite"/>
    </source>
</evidence>
<feature type="region of interest" description="Disordered" evidence="1">
    <location>
        <begin position="25"/>
        <end position="44"/>
    </location>
</feature>
<organism evidence="2 3">
    <name type="scientific">Acinetobacter baylyi</name>
    <dbReference type="NCBI Taxonomy" id="202950"/>
    <lineage>
        <taxon>Bacteria</taxon>
        <taxon>Pseudomonadati</taxon>
        <taxon>Pseudomonadota</taxon>
        <taxon>Gammaproteobacteria</taxon>
        <taxon>Moraxellales</taxon>
        <taxon>Moraxellaceae</taxon>
        <taxon>Acinetobacter</taxon>
    </lineage>
</organism>
<name>A0ABU0V016_ACIBI</name>
<protein>
    <recommendedName>
        <fullName evidence="4">Lipoprotein</fullName>
    </recommendedName>
</protein>
<feature type="compositionally biased region" description="Low complexity" evidence="1">
    <location>
        <begin position="27"/>
        <end position="44"/>
    </location>
</feature>
<gene>
    <name evidence="2" type="ORF">QE380_003072</name>
</gene>
<evidence type="ECO:0008006" key="4">
    <source>
        <dbReference type="Google" id="ProtNLM"/>
    </source>
</evidence>
<evidence type="ECO:0000313" key="3">
    <source>
        <dbReference type="Proteomes" id="UP001233360"/>
    </source>
</evidence>